<proteinExistence type="predicted"/>
<gene>
    <name evidence="1" type="ORF">SAMN05216229_11377</name>
</gene>
<evidence type="ECO:0000313" key="2">
    <source>
        <dbReference type="Proteomes" id="UP000243084"/>
    </source>
</evidence>
<dbReference type="AlphaFoldDB" id="A0A1I5WFG7"/>
<name>A0A1I5WFG7_9GAMM</name>
<organism evidence="1 2">
    <name type="scientific">Geopseudomonas sagittaria</name>
    <dbReference type="NCBI Taxonomy" id="1135990"/>
    <lineage>
        <taxon>Bacteria</taxon>
        <taxon>Pseudomonadati</taxon>
        <taxon>Pseudomonadota</taxon>
        <taxon>Gammaproteobacteria</taxon>
        <taxon>Pseudomonadales</taxon>
        <taxon>Pseudomonadaceae</taxon>
        <taxon>Geopseudomonas</taxon>
    </lineage>
</organism>
<dbReference type="EMBL" id="FOXM01000013">
    <property type="protein sequence ID" value="SFQ18494.1"/>
    <property type="molecule type" value="Genomic_DNA"/>
</dbReference>
<dbReference type="RefSeq" id="WP_092433150.1">
    <property type="nucleotide sequence ID" value="NZ_FOXM01000013.1"/>
</dbReference>
<sequence length="872" mass="95228">MAARPQRWRRMLRWTAFGLLLALLAAFAYGWQQWQHLQQQQGIVRLDWQGLALAGDGLRLQRLDVEQHTAEGRQLRLQAEGVDLAWRLHWSARPELTALQVQRLQVDWQGATAPAAEPSSAPADLEQLQPLLAWLPRRTHIEQFVASLPCARGQCPLQGALELDHGGAALLPVAFDLQLQRPPQHIRLHGELQGRLDELALQLAAELDGQPQLQLRSQLTRNAAGHLWQGRLELPTLPETSGLREWLGEWLSLPAQPLPELPRDLQGQADWQLQLAGGALDAATLRGASGPLRAALQLPKPWLLAGVGQLQGELHLDLLGRAGHWQARQLHADLQLQQAQGDWLQALPAELRPQSVRLQLQPLAAPAQPSSSAAPADTPLALQLALSASGPLNLELGGELHAWLRPDWAVQLQRGRLQASAARLRPTPLDARDLQADLRLDARLEARQLDARLLAGSQLRLARLDLREAGLQFEQLRSAPAGLQLQMTLDGAQRGSFHLHGPLAVQVGRLQQAQLQPQGWRWQGRLDARAPSSRLDGQLGNDAGLALDLRLQRPANGAVNIQGKLGEIDLAGGNPLAKTLRDWPALLELTGGRLQGNGTLQLAAGSLAPSADLNLQLQQVGGIVDRSELSGLDARLAAELRGAKLFIELPDLRLASLNPGVPLGPLQLRADYQAALAEPLAGRLQLWQADSGLLGGQLRIAPTRLELARRPLQLNLQVRGLELAKLLEVYPAEGLSGSGTLDGQLPLQIDSDGPSIDQGQLQARAPGGVLRFHSERIRAFGQSNPALQLATLALEDFHYDQLHSQVSYDPQGKLLLALRLHGRNPALEGGRPVNFTINLEEDVPSLLTSLQLSGRVNEAIQRRVQQRLQPRN</sequence>
<dbReference type="OrthoDB" id="9759996at2"/>
<evidence type="ECO:0000313" key="1">
    <source>
        <dbReference type="EMBL" id="SFQ18494.1"/>
    </source>
</evidence>
<reference evidence="2" key="1">
    <citation type="submission" date="2016-10" db="EMBL/GenBank/DDBJ databases">
        <authorList>
            <person name="Varghese N."/>
            <person name="Submissions S."/>
        </authorList>
    </citation>
    <scope>NUCLEOTIDE SEQUENCE [LARGE SCALE GENOMIC DNA]</scope>
    <source>
        <strain evidence="2">JCM 18195</strain>
    </source>
</reference>
<dbReference type="InterPro" id="IPR021730">
    <property type="entry name" value="YdbH"/>
</dbReference>
<keyword evidence="2" id="KW-1185">Reference proteome</keyword>
<accession>A0A1I5WFG7</accession>
<dbReference type="Pfam" id="PF11739">
    <property type="entry name" value="YdbH-like"/>
    <property type="match status" value="1"/>
</dbReference>
<dbReference type="Proteomes" id="UP000243084">
    <property type="component" value="Unassembled WGS sequence"/>
</dbReference>
<protein>
    <submittedName>
        <fullName evidence="1">Dicarboxylate transport</fullName>
    </submittedName>
</protein>